<dbReference type="AlphaFoldDB" id="A0A7S4IXW0"/>
<gene>
    <name evidence="2" type="ORF">OAUR00152_LOCUS16821</name>
</gene>
<evidence type="ECO:0000313" key="2">
    <source>
        <dbReference type="EMBL" id="CAE2242686.1"/>
    </source>
</evidence>
<dbReference type="EMBL" id="HBKQ01024636">
    <property type="protein sequence ID" value="CAE2242686.1"/>
    <property type="molecule type" value="Transcribed_RNA"/>
</dbReference>
<reference evidence="2" key="1">
    <citation type="submission" date="2021-01" db="EMBL/GenBank/DDBJ databases">
        <authorList>
            <person name="Corre E."/>
            <person name="Pelletier E."/>
            <person name="Niang G."/>
            <person name="Scheremetjew M."/>
            <person name="Finn R."/>
            <person name="Kale V."/>
            <person name="Holt S."/>
            <person name="Cochrane G."/>
            <person name="Meng A."/>
            <person name="Brown T."/>
            <person name="Cohen L."/>
        </authorList>
    </citation>
    <scope>NUCLEOTIDE SEQUENCE</scope>
    <source>
        <strain evidence="2">Isolate 1302-5</strain>
    </source>
</reference>
<feature type="region of interest" description="Disordered" evidence="1">
    <location>
        <begin position="414"/>
        <end position="439"/>
    </location>
</feature>
<organism evidence="2">
    <name type="scientific">Odontella aurita</name>
    <dbReference type="NCBI Taxonomy" id="265563"/>
    <lineage>
        <taxon>Eukaryota</taxon>
        <taxon>Sar</taxon>
        <taxon>Stramenopiles</taxon>
        <taxon>Ochrophyta</taxon>
        <taxon>Bacillariophyta</taxon>
        <taxon>Mediophyceae</taxon>
        <taxon>Biddulphiophycidae</taxon>
        <taxon>Eupodiscales</taxon>
        <taxon>Odontellaceae</taxon>
        <taxon>Odontella</taxon>
    </lineage>
</organism>
<name>A0A7S4IXW0_9STRA</name>
<proteinExistence type="predicted"/>
<evidence type="ECO:0000256" key="1">
    <source>
        <dbReference type="SAM" id="MobiDB-lite"/>
    </source>
</evidence>
<protein>
    <submittedName>
        <fullName evidence="2">Uncharacterized protein</fullName>
    </submittedName>
</protein>
<sequence length="519" mass="55503">MSVARRSNSTSLVKVVATLMVHLAFYHIHSPVGPATAGLHACAADVPIPDSASARSSQRPLVCPRPLPAPPADIVTRVYADDPNGRDFHEISGLAISPGQVGPSGEPVFFAAADGPRERIGLFDSGTGRRLLSLRLPGGVHTGFDWESLAIGPCGKQGTGDDDGDDDVCVYVADVGDNVSRNTRGRRSKRDGGSYWLYKIREPMLEDYDDNDRIRSSHVWVLPYDYLHDSSPTDFADCEAVFVDHVGWGEDGARGDVYVLTKWNSEEKGNARLFKIPASAWSIDTGDNTAPLYSPAAVGDYDNDGIGGGSLTRASWTRADMALDGTIIALGDYGSSFLFLRCPGQSVEEALILSPPCATWPNSFSFDARQFETTALSPDGTLNLQVSECSSCDMPMIWTTLEYDESTTSRICPHSSSSNFSSVPSSETSQPVSSAPPSLLPSRVMNVPTRFPMLEPSEVPTIPLSAEMKTFTITASPGVVQNNAETSVVKVASAASPMLSAILSTKILIFTSLVAVGAR</sequence>
<accession>A0A7S4IXW0</accession>
<feature type="compositionally biased region" description="Low complexity" evidence="1">
    <location>
        <begin position="415"/>
        <end position="439"/>
    </location>
</feature>